<dbReference type="GO" id="GO:0052855">
    <property type="term" value="F:ADP-dependent NAD(P)H-hydrate dehydratase activity"/>
    <property type="evidence" value="ECO:0007669"/>
    <property type="project" value="UniProtKB-UniRule"/>
</dbReference>
<evidence type="ECO:0000256" key="5">
    <source>
        <dbReference type="ARBA" id="ARBA00022857"/>
    </source>
</evidence>
<dbReference type="InterPro" id="IPR017953">
    <property type="entry name" value="Carbohydrate_kinase_pred_CS"/>
</dbReference>
<feature type="binding site" evidence="12">
    <location>
        <position position="75"/>
    </location>
    <ligand>
        <name>K(+)</name>
        <dbReference type="ChEBI" id="CHEBI:29103"/>
    </ligand>
</feature>
<comment type="function">
    <text evidence="12">Catalyzes the epimerization of the S- and R-forms of NAD(P)HX, a damaged form of NAD(P)H that is a result of enzymatic or heat-dependent hydration. This is a prerequisite for the S-specific NAD(P)H-hydrate dehydratase to allow the repair of both epimers of NAD(P)HX.</text>
</comment>
<dbReference type="Pfam" id="PF01256">
    <property type="entry name" value="Carb_kinase"/>
    <property type="match status" value="1"/>
</dbReference>
<evidence type="ECO:0000256" key="8">
    <source>
        <dbReference type="ARBA" id="ARBA00025153"/>
    </source>
</evidence>
<evidence type="ECO:0000256" key="4">
    <source>
        <dbReference type="ARBA" id="ARBA00022840"/>
    </source>
</evidence>
<keyword evidence="16" id="KW-0418">Kinase</keyword>
<dbReference type="RefSeq" id="WP_026641904.1">
    <property type="nucleotide sequence ID" value="NZ_JGZU01000009.1"/>
</dbReference>
<evidence type="ECO:0000256" key="10">
    <source>
        <dbReference type="ARBA" id="ARBA00049209"/>
    </source>
</evidence>
<dbReference type="PROSITE" id="PS50206">
    <property type="entry name" value="RHODANESE_3"/>
    <property type="match status" value="1"/>
</dbReference>
<dbReference type="EC" id="5.1.99.6" evidence="12"/>
<protein>
    <recommendedName>
        <fullName evidence="11 12">Multifunctional fusion protein</fullName>
    </recommendedName>
    <domain>
        <recommendedName>
            <fullName evidence="11">ADP-dependent (S)-NAD(P)H-hydrate dehydratase</fullName>
            <ecNumber evidence="11">4.2.1.136</ecNumber>
        </recommendedName>
        <alternativeName>
            <fullName evidence="11">ADP-dependent NAD(P)HX dehydratase</fullName>
        </alternativeName>
    </domain>
    <domain>
        <recommendedName>
            <fullName evidence="12">NAD(P)H-hydrate epimerase</fullName>
            <ecNumber evidence="12">5.1.99.6</ecNumber>
        </recommendedName>
        <alternativeName>
            <fullName evidence="12">NAD(P)HX epimerase</fullName>
        </alternativeName>
    </domain>
</protein>
<proteinExistence type="inferred from homology"/>
<dbReference type="InterPro" id="IPR029056">
    <property type="entry name" value="Ribokinase-like"/>
</dbReference>
<comment type="similarity">
    <text evidence="11">Belongs to the NnrD/CARKD family.</text>
</comment>
<comment type="similarity">
    <text evidence="12">Belongs to the NnrE/AIBP family.</text>
</comment>
<feature type="binding site" evidence="12">
    <location>
        <begin position="162"/>
        <end position="168"/>
    </location>
    <ligand>
        <name>(6S)-NADPHX</name>
        <dbReference type="ChEBI" id="CHEBI:64076"/>
    </ligand>
</feature>
<feature type="domain" description="YjeF N-terminal" evidence="15">
    <location>
        <begin position="23"/>
        <end position="271"/>
    </location>
</feature>
<feature type="binding site" evidence="11">
    <location>
        <position position="313"/>
    </location>
    <ligand>
        <name>(6S)-NADPHX</name>
        <dbReference type="ChEBI" id="CHEBI:64076"/>
    </ligand>
</feature>
<dbReference type="InterPro" id="IPR036652">
    <property type="entry name" value="YjeF_N_dom_sf"/>
</dbReference>
<dbReference type="Gene3D" id="3.40.1190.20">
    <property type="match status" value="1"/>
</dbReference>
<gene>
    <name evidence="12" type="primary">nnrE</name>
    <name evidence="11" type="synonym">nnrD</name>
    <name evidence="16" type="ORF">BITS_0989</name>
</gene>
<keyword evidence="5 11" id="KW-0521">NADP</keyword>
<dbReference type="eggNOG" id="COG0063">
    <property type="taxonomic scope" value="Bacteria"/>
</dbReference>
<dbReference type="PANTHER" id="PTHR12592">
    <property type="entry name" value="ATP-DEPENDENT (S)-NAD(P)H-HYDRATE DEHYDRATASE FAMILY MEMBER"/>
    <property type="match status" value="1"/>
</dbReference>
<dbReference type="GO" id="GO:0005524">
    <property type="term" value="F:ATP binding"/>
    <property type="evidence" value="ECO:0007669"/>
    <property type="project" value="UniProtKB-KW"/>
</dbReference>
<keyword evidence="16" id="KW-0808">Transferase</keyword>
<evidence type="ECO:0000256" key="11">
    <source>
        <dbReference type="HAMAP-Rule" id="MF_01965"/>
    </source>
</evidence>
<evidence type="ECO:0000259" key="13">
    <source>
        <dbReference type="PROSITE" id="PS50206"/>
    </source>
</evidence>
<dbReference type="GO" id="GO:0052856">
    <property type="term" value="F:NAD(P)HX epimerase activity"/>
    <property type="evidence" value="ECO:0007669"/>
    <property type="project" value="UniProtKB-UniRule"/>
</dbReference>
<dbReference type="OrthoDB" id="9806925at2"/>
<comment type="similarity">
    <text evidence="1">In the N-terminal section; belongs to the NnrE/AIBP family.</text>
</comment>
<keyword evidence="17" id="KW-1185">Reference proteome</keyword>
<comment type="catalytic activity">
    <reaction evidence="12">
        <text>(6R)-NADPHX = (6S)-NADPHX</text>
        <dbReference type="Rhea" id="RHEA:32227"/>
        <dbReference type="ChEBI" id="CHEBI:64076"/>
        <dbReference type="ChEBI" id="CHEBI:64077"/>
        <dbReference type="EC" id="5.1.99.6"/>
    </reaction>
</comment>
<evidence type="ECO:0000256" key="2">
    <source>
        <dbReference type="ARBA" id="ARBA00009524"/>
    </source>
</evidence>
<comment type="similarity">
    <text evidence="2">In the C-terminal section; belongs to the NnrD/CARKD family.</text>
</comment>
<feature type="domain" description="Rhodanese" evidence="13">
    <location>
        <begin position="61"/>
        <end position="119"/>
    </location>
</feature>
<dbReference type="SUPFAM" id="SSF53613">
    <property type="entry name" value="Ribokinase-like"/>
    <property type="match status" value="1"/>
</dbReference>
<dbReference type="InterPro" id="IPR001763">
    <property type="entry name" value="Rhodanese-like_dom"/>
</dbReference>
<feature type="binding site" evidence="12">
    <location>
        <position position="158"/>
    </location>
    <ligand>
        <name>K(+)</name>
        <dbReference type="ChEBI" id="CHEBI:29103"/>
    </ligand>
</feature>
<feature type="domain" description="YjeF C-terminal" evidence="14">
    <location>
        <begin position="278"/>
        <end position="621"/>
    </location>
</feature>
<feature type="binding site" evidence="11">
    <location>
        <position position="526"/>
    </location>
    <ligand>
        <name>AMP</name>
        <dbReference type="ChEBI" id="CHEBI:456215"/>
    </ligand>
</feature>
<evidence type="ECO:0000256" key="7">
    <source>
        <dbReference type="ARBA" id="ARBA00023239"/>
    </source>
</evidence>
<dbReference type="Pfam" id="PF03853">
    <property type="entry name" value="YjeF_N"/>
    <property type="match status" value="1"/>
</dbReference>
<organism evidence="16 17">
    <name type="scientific">Bifidobacterium tsurumiense</name>
    <dbReference type="NCBI Taxonomy" id="356829"/>
    <lineage>
        <taxon>Bacteria</taxon>
        <taxon>Bacillati</taxon>
        <taxon>Actinomycetota</taxon>
        <taxon>Actinomycetes</taxon>
        <taxon>Bifidobacteriales</taxon>
        <taxon>Bifidobacteriaceae</taxon>
        <taxon>Bifidobacterium</taxon>
    </lineage>
</organism>
<accession>A0A087EEC4</accession>
<feature type="binding site" evidence="12">
    <location>
        <position position="217"/>
    </location>
    <ligand>
        <name>K(+)</name>
        <dbReference type="ChEBI" id="CHEBI:29103"/>
    </ligand>
</feature>
<dbReference type="GO" id="GO:0046872">
    <property type="term" value="F:metal ion binding"/>
    <property type="evidence" value="ECO:0007669"/>
    <property type="project" value="UniProtKB-KW"/>
</dbReference>
<feature type="binding site" evidence="12">
    <location>
        <begin position="74"/>
        <end position="78"/>
    </location>
    <ligand>
        <name>(6S)-NADPHX</name>
        <dbReference type="ChEBI" id="CHEBI:64076"/>
    </ligand>
</feature>
<dbReference type="InterPro" id="IPR000631">
    <property type="entry name" value="CARKD"/>
</dbReference>
<keyword evidence="6 11" id="KW-0520">NAD</keyword>
<dbReference type="EC" id="4.2.1.136" evidence="11"/>
<dbReference type="Gene3D" id="3.40.50.10260">
    <property type="entry name" value="YjeF N-terminal domain"/>
    <property type="match status" value="1"/>
</dbReference>
<dbReference type="PROSITE" id="PS51383">
    <property type="entry name" value="YJEF_C_3"/>
    <property type="match status" value="1"/>
</dbReference>
<comment type="cofactor">
    <cofactor evidence="11">
        <name>Mg(2+)</name>
        <dbReference type="ChEBI" id="CHEBI:18420"/>
    </cofactor>
</comment>
<comment type="cofactor">
    <cofactor evidence="12">
        <name>K(+)</name>
        <dbReference type="ChEBI" id="CHEBI:29103"/>
    </cofactor>
    <text evidence="12">Binds 1 potassium ion per subunit.</text>
</comment>
<dbReference type="eggNOG" id="COG0062">
    <property type="taxonomic scope" value="Bacteria"/>
</dbReference>
<evidence type="ECO:0000313" key="17">
    <source>
        <dbReference type="Proteomes" id="UP000029080"/>
    </source>
</evidence>
<dbReference type="HAMAP" id="MF_01966">
    <property type="entry name" value="NADHX_epimerase"/>
    <property type="match status" value="1"/>
</dbReference>
<keyword evidence="12" id="KW-0630">Potassium</keyword>
<evidence type="ECO:0000256" key="6">
    <source>
        <dbReference type="ARBA" id="ARBA00023027"/>
    </source>
</evidence>
<feature type="binding site" evidence="12">
    <location>
        <position position="214"/>
    </location>
    <ligand>
        <name>(6S)-NADPHX</name>
        <dbReference type="ChEBI" id="CHEBI:64076"/>
    </ligand>
</feature>
<dbReference type="Proteomes" id="UP000029080">
    <property type="component" value="Unassembled WGS sequence"/>
</dbReference>
<dbReference type="STRING" id="356829.BITS_0989"/>
<keyword evidence="3 11" id="KW-0547">Nucleotide-binding</keyword>
<reference evidence="16 17" key="1">
    <citation type="submission" date="2014-03" db="EMBL/GenBank/DDBJ databases">
        <title>Genomics of Bifidobacteria.</title>
        <authorList>
            <person name="Ventura M."/>
            <person name="Milani C."/>
            <person name="Lugli G.A."/>
        </authorList>
    </citation>
    <scope>NUCLEOTIDE SEQUENCE [LARGE SCALE GENOMIC DNA]</scope>
    <source>
        <strain evidence="16 17">JCM 13495</strain>
    </source>
</reference>
<keyword evidence="12 16" id="KW-0413">Isomerase</keyword>
<dbReference type="CDD" id="cd01171">
    <property type="entry name" value="YXKO-related"/>
    <property type="match status" value="1"/>
</dbReference>
<dbReference type="GO" id="GO:0016301">
    <property type="term" value="F:kinase activity"/>
    <property type="evidence" value="ECO:0007669"/>
    <property type="project" value="UniProtKB-KW"/>
</dbReference>
<dbReference type="GO" id="GO:0110051">
    <property type="term" value="P:metabolite repair"/>
    <property type="evidence" value="ECO:0007669"/>
    <property type="project" value="TreeGrafter"/>
</dbReference>
<dbReference type="PROSITE" id="PS51385">
    <property type="entry name" value="YJEF_N"/>
    <property type="match status" value="1"/>
</dbReference>
<name>A0A087EEC4_9BIFI</name>
<evidence type="ECO:0000256" key="12">
    <source>
        <dbReference type="HAMAP-Rule" id="MF_01966"/>
    </source>
</evidence>
<feature type="binding site" evidence="11">
    <location>
        <begin position="493"/>
        <end position="497"/>
    </location>
    <ligand>
        <name>AMP</name>
        <dbReference type="ChEBI" id="CHEBI:456215"/>
    </ligand>
</feature>
<comment type="caution">
    <text evidence="16">The sequence shown here is derived from an EMBL/GenBank/DDBJ whole genome shotgun (WGS) entry which is preliminary data.</text>
</comment>
<dbReference type="PROSITE" id="PS01050">
    <property type="entry name" value="YJEF_C_2"/>
    <property type="match status" value="1"/>
</dbReference>
<feature type="binding site" evidence="11">
    <location>
        <position position="527"/>
    </location>
    <ligand>
        <name>(6S)-NADPHX</name>
        <dbReference type="ChEBI" id="CHEBI:64076"/>
    </ligand>
</feature>
<dbReference type="GO" id="GO:0046496">
    <property type="term" value="P:nicotinamide nucleotide metabolic process"/>
    <property type="evidence" value="ECO:0007669"/>
    <property type="project" value="UniProtKB-UniRule"/>
</dbReference>
<evidence type="ECO:0000256" key="1">
    <source>
        <dbReference type="ARBA" id="ARBA00006001"/>
    </source>
</evidence>
<dbReference type="SUPFAM" id="SSF64153">
    <property type="entry name" value="YjeF N-terminal domain-like"/>
    <property type="match status" value="1"/>
</dbReference>
<comment type="catalytic activity">
    <reaction evidence="10 11">
        <text>(6S)-NADPHX + ADP = AMP + phosphate + NADPH + H(+)</text>
        <dbReference type="Rhea" id="RHEA:32235"/>
        <dbReference type="ChEBI" id="CHEBI:15378"/>
        <dbReference type="ChEBI" id="CHEBI:43474"/>
        <dbReference type="ChEBI" id="CHEBI:57783"/>
        <dbReference type="ChEBI" id="CHEBI:64076"/>
        <dbReference type="ChEBI" id="CHEBI:456215"/>
        <dbReference type="ChEBI" id="CHEBI:456216"/>
        <dbReference type="EC" id="4.2.1.136"/>
    </reaction>
</comment>
<comment type="catalytic activity">
    <reaction evidence="9 11">
        <text>(6S)-NADHX + ADP = AMP + phosphate + NADH + H(+)</text>
        <dbReference type="Rhea" id="RHEA:32223"/>
        <dbReference type="ChEBI" id="CHEBI:15378"/>
        <dbReference type="ChEBI" id="CHEBI:43474"/>
        <dbReference type="ChEBI" id="CHEBI:57945"/>
        <dbReference type="ChEBI" id="CHEBI:64074"/>
        <dbReference type="ChEBI" id="CHEBI:456215"/>
        <dbReference type="ChEBI" id="CHEBI:456216"/>
        <dbReference type="EC" id="4.2.1.136"/>
    </reaction>
</comment>
<comment type="subunit">
    <text evidence="11">Homotetramer.</text>
</comment>
<comment type="catalytic activity">
    <reaction evidence="12">
        <text>(6R)-NADHX = (6S)-NADHX</text>
        <dbReference type="Rhea" id="RHEA:32215"/>
        <dbReference type="ChEBI" id="CHEBI:64074"/>
        <dbReference type="ChEBI" id="CHEBI:64075"/>
        <dbReference type="EC" id="5.1.99.6"/>
    </reaction>
</comment>
<evidence type="ECO:0000256" key="3">
    <source>
        <dbReference type="ARBA" id="ARBA00022741"/>
    </source>
</evidence>
<dbReference type="InterPro" id="IPR004443">
    <property type="entry name" value="YjeF_N_dom"/>
</dbReference>
<dbReference type="EMBL" id="JGZU01000009">
    <property type="protein sequence ID" value="KFJ06125.1"/>
    <property type="molecule type" value="Genomic_DNA"/>
</dbReference>
<keyword evidence="4 11" id="KW-0067">ATP-binding</keyword>
<sequence length="627" mass="65752">MDLNNKDTHAYALLHNAYVVNHIREFEEPLLRAGVPLMTQAAAAIAHVACGVLASRPENRPRNQRIVVLCGSGNNGGDGLYAGAILADKGFDVCAIAVGATLHDGGLAALLQAGGKLFHLCDFFDTPDSCDGSIEGHIVKSTPAEAVELVSRADVVLDAITGIGAQGPLRGVAKELVNAINHSEAWQSCTQSTDRAHMQCDCTESPRPSVIAVDAPSGIGVDDGSMPGDMLAADVTITFGALKPCLILPPACFSCGRIIVVDFDFPLHTASPVARAMDADIARKTIRLPQHTDSKYSRGVVGLITGSAQYPGAAVLSAEAAARSNVGMVRYLGPDRASNMVLAQLPEAVLSPGRVQSWIVGSGVPDTDDAYDTQREHIASLLKRYTDDAAGTDLHDVDTVEIGAAGNNDPERNDIPSSHHGSATDIPLCVDAGALSLLPQRVSGRVIITPHSGELSRLLKRYGETVTAQEINAEPYRWARRIQQFTGSTVLLKGACTIVVGPDTNGDIRTLTVDSATSWLATAGAGDVLAGVMGALLAQTEAMTDSNSSTPISTVDIAASAAFIHGNAARAAAGMRPWSLTEHIRRYDKNVNFQVTQPSTIGQPIVASELIGSLPQVVEALFSDSVS</sequence>
<evidence type="ECO:0000256" key="9">
    <source>
        <dbReference type="ARBA" id="ARBA00048238"/>
    </source>
</evidence>
<dbReference type="AlphaFoldDB" id="A0A087EEC4"/>
<comment type="function">
    <text evidence="8">Bifunctional enzyme that catalyzes the epimerization of the S- and R-forms of NAD(P)HX and the dehydration of the S-form of NAD(P)HX at the expense of ADP, which is converted to AMP. This allows the repair of both epimers of NAD(P)HX, a damaged form of NAD(P)H that is a result of enzymatic or heat-dependent hydration.</text>
</comment>
<comment type="caution">
    <text evidence="11">Lacks conserved residue(s) required for the propagation of feature annotation.</text>
</comment>
<keyword evidence="12" id="KW-0479">Metal-binding</keyword>
<dbReference type="HAMAP" id="MF_01965">
    <property type="entry name" value="NADHX_dehydratase"/>
    <property type="match status" value="1"/>
</dbReference>
<evidence type="ECO:0000259" key="15">
    <source>
        <dbReference type="PROSITE" id="PS51385"/>
    </source>
</evidence>
<comment type="function">
    <text evidence="11">Catalyzes the dehydration of the S-form of NAD(P)HX at the expense of ADP, which is converted to AMP. Together with NAD(P)HX epimerase, which catalyzes the epimerization of the S- and R-forms, the enzyme allows the repair of both epimers of NAD(P)HX, a damaged form of NAD(P)H that is a result of enzymatic or heat-dependent hydration.</text>
</comment>
<dbReference type="PANTHER" id="PTHR12592:SF0">
    <property type="entry name" value="ATP-DEPENDENT (S)-NAD(P)H-HYDRATE DEHYDRATASE"/>
    <property type="match status" value="1"/>
</dbReference>
<feature type="binding site" evidence="11">
    <location>
        <position position="451"/>
    </location>
    <ligand>
        <name>(6S)-NADPHX</name>
        <dbReference type="ChEBI" id="CHEBI:64076"/>
    </ligand>
</feature>
<keyword evidence="7 11" id="KW-0456">Lyase</keyword>
<evidence type="ECO:0000313" key="16">
    <source>
        <dbReference type="EMBL" id="KFJ06125.1"/>
    </source>
</evidence>
<evidence type="ECO:0000259" key="14">
    <source>
        <dbReference type="PROSITE" id="PS51383"/>
    </source>
</evidence>